<accession>A0A0L0CRI5</accession>
<evidence type="ECO:0000313" key="3">
    <source>
        <dbReference type="Proteomes" id="UP000037069"/>
    </source>
</evidence>
<evidence type="ECO:0000256" key="1">
    <source>
        <dbReference type="SAM" id="MobiDB-lite"/>
    </source>
</evidence>
<name>A0A0L0CRI5_LUCCU</name>
<organism evidence="2 3">
    <name type="scientific">Lucilia cuprina</name>
    <name type="common">Green bottle fly</name>
    <name type="synonym">Australian sheep blowfly</name>
    <dbReference type="NCBI Taxonomy" id="7375"/>
    <lineage>
        <taxon>Eukaryota</taxon>
        <taxon>Metazoa</taxon>
        <taxon>Ecdysozoa</taxon>
        <taxon>Arthropoda</taxon>
        <taxon>Hexapoda</taxon>
        <taxon>Insecta</taxon>
        <taxon>Pterygota</taxon>
        <taxon>Neoptera</taxon>
        <taxon>Endopterygota</taxon>
        <taxon>Diptera</taxon>
        <taxon>Brachycera</taxon>
        <taxon>Muscomorpha</taxon>
        <taxon>Oestroidea</taxon>
        <taxon>Calliphoridae</taxon>
        <taxon>Luciliinae</taxon>
        <taxon>Lucilia</taxon>
    </lineage>
</organism>
<sequence>MFCHFRSCCVVSWGKKLIVNEEQRVLEIAQFREIKNRRHQYRGFRLPHECRSWKSPTANSRNRVEPAAENKNCSGTNEIGMEQQAQRLLVPHRPRPCPACGQGHHDTHRIFKCPAHPSSLSPMDLLTNTNLQFLGLDLKQNPRIKHYIV</sequence>
<gene>
    <name evidence="2" type="ORF">FF38_11079</name>
</gene>
<evidence type="ECO:0000313" key="2">
    <source>
        <dbReference type="EMBL" id="KNC34928.1"/>
    </source>
</evidence>
<proteinExistence type="predicted"/>
<dbReference type="EMBL" id="JRES01000007">
    <property type="protein sequence ID" value="KNC34928.1"/>
    <property type="molecule type" value="Genomic_DNA"/>
</dbReference>
<dbReference type="AlphaFoldDB" id="A0A0L0CRI5"/>
<protein>
    <submittedName>
        <fullName evidence="2">Uncharacterized protein</fullName>
    </submittedName>
</protein>
<keyword evidence="3" id="KW-1185">Reference proteome</keyword>
<comment type="caution">
    <text evidence="2">The sequence shown here is derived from an EMBL/GenBank/DDBJ whole genome shotgun (WGS) entry which is preliminary data.</text>
</comment>
<reference evidence="2 3" key="1">
    <citation type="journal article" date="2015" name="Nat. Commun.">
        <title>Lucilia cuprina genome unlocks parasitic fly biology to underpin future interventions.</title>
        <authorList>
            <person name="Anstead C.A."/>
            <person name="Korhonen P.K."/>
            <person name="Young N.D."/>
            <person name="Hall R.S."/>
            <person name="Jex A.R."/>
            <person name="Murali S.C."/>
            <person name="Hughes D.S."/>
            <person name="Lee S.F."/>
            <person name="Perry T."/>
            <person name="Stroehlein A.J."/>
            <person name="Ansell B.R."/>
            <person name="Breugelmans B."/>
            <person name="Hofmann A."/>
            <person name="Qu J."/>
            <person name="Dugan S."/>
            <person name="Lee S.L."/>
            <person name="Chao H."/>
            <person name="Dinh H."/>
            <person name="Han Y."/>
            <person name="Doddapaneni H.V."/>
            <person name="Worley K.C."/>
            <person name="Muzny D.M."/>
            <person name="Ioannidis P."/>
            <person name="Waterhouse R.M."/>
            <person name="Zdobnov E.M."/>
            <person name="James P.J."/>
            <person name="Bagnall N.H."/>
            <person name="Kotze A.C."/>
            <person name="Gibbs R.A."/>
            <person name="Richards S."/>
            <person name="Batterham P."/>
            <person name="Gasser R.B."/>
        </authorList>
    </citation>
    <scope>NUCLEOTIDE SEQUENCE [LARGE SCALE GENOMIC DNA]</scope>
    <source>
        <strain evidence="2 3">LS</strain>
        <tissue evidence="2">Full body</tissue>
    </source>
</reference>
<feature type="region of interest" description="Disordered" evidence="1">
    <location>
        <begin position="55"/>
        <end position="75"/>
    </location>
</feature>
<dbReference type="Proteomes" id="UP000037069">
    <property type="component" value="Unassembled WGS sequence"/>
</dbReference>